<name>A0ABT5TTH4_9MICO</name>
<gene>
    <name evidence="1" type="ORF">PU560_02655</name>
</gene>
<organism evidence="1 2">
    <name type="scientific">Georgenia halotolerans</name>
    <dbReference type="NCBI Taxonomy" id="3028317"/>
    <lineage>
        <taxon>Bacteria</taxon>
        <taxon>Bacillati</taxon>
        <taxon>Actinomycetota</taxon>
        <taxon>Actinomycetes</taxon>
        <taxon>Micrococcales</taxon>
        <taxon>Bogoriellaceae</taxon>
        <taxon>Georgenia</taxon>
    </lineage>
</organism>
<reference evidence="1" key="1">
    <citation type="submission" date="2023-02" db="EMBL/GenBank/DDBJ databases">
        <title>Georgenia sp.10Sc9-8, isolated from a soil sample collected from the Taklamakan desert.</title>
        <authorList>
            <person name="Liu S."/>
        </authorList>
    </citation>
    <scope>NUCLEOTIDE SEQUENCE</scope>
    <source>
        <strain evidence="1">10Sc9-8</strain>
    </source>
</reference>
<accession>A0ABT5TTH4</accession>
<evidence type="ECO:0000313" key="1">
    <source>
        <dbReference type="EMBL" id="MDD9205366.1"/>
    </source>
</evidence>
<dbReference type="Proteomes" id="UP001165561">
    <property type="component" value="Unassembled WGS sequence"/>
</dbReference>
<evidence type="ECO:0000313" key="2">
    <source>
        <dbReference type="Proteomes" id="UP001165561"/>
    </source>
</evidence>
<protein>
    <submittedName>
        <fullName evidence="1">Pilus assembly protein</fullName>
    </submittedName>
</protein>
<dbReference type="EMBL" id="JARACI010000449">
    <property type="protein sequence ID" value="MDD9205366.1"/>
    <property type="molecule type" value="Genomic_DNA"/>
</dbReference>
<keyword evidence="2" id="KW-1185">Reference proteome</keyword>
<sequence>MVEFLGTSLVLLVPLVYLVLVLGQLQAGAFAAEAAARESGRILARADDLVLGRAQAVAAVELAFADQGLAVDGAGVLSVACDRDPCRTPGARMHVTVALEVDLPLVPDVLGGVIPTAVPVRADHVAVVDRFAQVP</sequence>
<comment type="caution">
    <text evidence="1">The sequence shown here is derived from an EMBL/GenBank/DDBJ whole genome shotgun (WGS) entry which is preliminary data.</text>
</comment>
<proteinExistence type="predicted"/>